<dbReference type="SUPFAM" id="SSF55874">
    <property type="entry name" value="ATPase domain of HSP90 chaperone/DNA topoisomerase II/histidine kinase"/>
    <property type="match status" value="2"/>
</dbReference>
<dbReference type="PANTHER" id="PTHR45339:SF1">
    <property type="entry name" value="HYBRID SIGNAL TRANSDUCTION HISTIDINE KINASE J"/>
    <property type="match status" value="1"/>
</dbReference>
<evidence type="ECO:0000313" key="9">
    <source>
        <dbReference type="Proteomes" id="UP000039865"/>
    </source>
</evidence>
<proteinExistence type="predicted"/>
<evidence type="ECO:0000259" key="6">
    <source>
        <dbReference type="PROSITE" id="PS50109"/>
    </source>
</evidence>
<gene>
    <name evidence="8" type="primary">Contig19770.g20975</name>
    <name evidence="8" type="ORF">STYLEM_7007</name>
</gene>
<dbReference type="Gene3D" id="1.10.287.130">
    <property type="match status" value="1"/>
</dbReference>
<feature type="transmembrane region" description="Helical" evidence="5">
    <location>
        <begin position="159"/>
        <end position="178"/>
    </location>
</feature>
<sequence length="1592" mass="182196">MKNCQTEIQSSEEKRKRERSAYNLKSITFLLGLMSNTQITNSNKEKSSENSSEFKQICNLMSQSFLEIWGEDNDPSLQYFPSIQPFTDYKIIMQQMRRKKVSGLLFLSCLINLINLLLPESSPKQYQIQKMEYKDYESINLQVTREYAESYSSINYSRYIINLIIACSIFCFSIYVVFCSHINFSGTQKGIYRLFVSLIAQYITAFMFVLFPQTFSYQFFVNMVLLFTMLVKEGFSSRIHTIILLGNTFLVNYLAIEMFSFFQMEQQQADGHIMIQKLNNSLVKRLVEKINSLQQSLDIKDTYNASMIHELRNPLNAILGAIGLLKYSRSLSKEDHETLNIANMSGEILITLINNALDGAKIEANKLELDAHRNDIVETLTKSASLFQWKAKEKNVNISLKIGKKIPNLVEIDEARITQILVNIIGNAVKFTPENGRIKVRARFIPEDSNLMIRRSSQNEEYEEKFFDNKELLQDMGQNSEELGEEDQRSNFKFTQNGSHTPIDCELDSFTDKSVEPLTSIQQLLNPQNQGRLNFKHESFTSLSNIESIDERQIRSKNHISEREMGFRNSFHEWSAYQVAGSPGDVFKQTALNQIQSSDRSVQNALSSVEHCSGAVNHIQNQNQRNSADSSLNEALNNSLRYKLLKSQFKNQQLHSGNVTRDLSTVSLDSIHADDQSSQQLTLTSQQTNSNKHLQRRKTPTKSKFYQQNEINGQEDDSEQEEFKQSLQQQFNQQYSRQVSSQKKFSFVNIDQLDASQNFQNENNLVKSEQLHLNLKQIDQNETNIIQVVKGNLVIEVIDSGIGISQEGIKKLFQPFQQAEKSIQAKYGGTGLGLWITNKLISLMRGNIDVKSELNKGTTFSMTIPVVGEYNDRHDSSTKGNQPIVRVDEASSGSLTPNKQIQAQPMIRQMNTVKSDSQSEISVLLLQDDEIMKKLFKKYLQKQQIQYMFAKNFKDLIRLFKHQKYDACFIDIDVSVSVEDLESLVNHTLGLKPNSNNYFCKIYSLFSRDIDKSKSKYLQRNNIKCIKKPIQGYQINKILRRIKTNNVSYIQRAKSNVGMENQFYIDDISQKTPSVQRCSQKQKTQPIQKTQRQISIQREIMPALREVDSMFTLNRRMSSSEHKVQDESPDKRVNSGQNKYQELGFLNFQRQQSRGESSNTQINKQPGFSSQQRSGHQPRGTNSSSLNSSIQNFYNQNIVPKINQNIQRIRRQELHDSSNTIVSDSPRCLDMNKNQNIIRKNSAAFETLMIKNMKLVESPHFKETYKSNHTNSDEEEKKSFSQNTNILTPHFNNQSLYSPSFIGASDIISIKRDADGEIFQESSDNNHSSKRAKMSSRLSREPEKLSRTLPSGAVAAPQVLTNPSQFKRKSDEIIENIKFNSSNVEVKSGFRAVMVVDDNKMNQFIVQKMLEKVPEISKKKVQILTADNGEEAFQKYQQQFEDKTIALILMDCEMPILDGYEAAKKIRELENSNKSADSIVSNNCVIVGLSGNSGEQHSRKCKQAGMNEAITKPIVFDQLHNIVKQALDPKTKSQQINPIGGLKKVTLTMSNNQNGGQSQRMYSQSVNISNVSKQEKQFVDQNNKAVNHKSQQ</sequence>
<dbReference type="PANTHER" id="PTHR45339">
    <property type="entry name" value="HYBRID SIGNAL TRANSDUCTION HISTIDINE KINASE J"/>
    <property type="match status" value="1"/>
</dbReference>
<organism evidence="8 9">
    <name type="scientific">Stylonychia lemnae</name>
    <name type="common">Ciliate</name>
    <dbReference type="NCBI Taxonomy" id="5949"/>
    <lineage>
        <taxon>Eukaryota</taxon>
        <taxon>Sar</taxon>
        <taxon>Alveolata</taxon>
        <taxon>Ciliophora</taxon>
        <taxon>Intramacronucleata</taxon>
        <taxon>Spirotrichea</taxon>
        <taxon>Stichotrichia</taxon>
        <taxon>Sporadotrichida</taxon>
        <taxon>Oxytrichidae</taxon>
        <taxon>Stylonychinae</taxon>
        <taxon>Stylonychia</taxon>
    </lineage>
</organism>
<evidence type="ECO:0000256" key="4">
    <source>
        <dbReference type="SAM" id="MobiDB-lite"/>
    </source>
</evidence>
<dbReference type="EMBL" id="CCKQ01006717">
    <property type="protein sequence ID" value="CDW78037.1"/>
    <property type="molecule type" value="Genomic_DNA"/>
</dbReference>
<feature type="domain" description="Response regulatory" evidence="7">
    <location>
        <begin position="922"/>
        <end position="1043"/>
    </location>
</feature>
<keyword evidence="1 3" id="KW-0597">Phosphoprotein</keyword>
<protein>
    <submittedName>
        <fullName evidence="8">Multi-sensor hybrid histidine kinase</fullName>
    </submittedName>
</protein>
<feature type="modified residue" description="4-aspartylphosphate" evidence="3">
    <location>
        <position position="1451"/>
    </location>
</feature>
<dbReference type="SMART" id="SM00388">
    <property type="entry name" value="HisKA"/>
    <property type="match status" value="1"/>
</dbReference>
<feature type="domain" description="Histidine kinase" evidence="6">
    <location>
        <begin position="306"/>
        <end position="868"/>
    </location>
</feature>
<feature type="compositionally biased region" description="Low complexity" evidence="4">
    <location>
        <begin position="677"/>
        <end position="691"/>
    </location>
</feature>
<dbReference type="InterPro" id="IPR036097">
    <property type="entry name" value="HisK_dim/P_sf"/>
</dbReference>
<keyword evidence="5" id="KW-1133">Transmembrane helix</keyword>
<dbReference type="PROSITE" id="PS50110">
    <property type="entry name" value="RESPONSE_REGULATORY"/>
    <property type="match status" value="2"/>
</dbReference>
<feature type="region of interest" description="Disordered" evidence="4">
    <location>
        <begin position="677"/>
        <end position="702"/>
    </location>
</feature>
<dbReference type="Pfam" id="PF00512">
    <property type="entry name" value="HisKA"/>
    <property type="match status" value="1"/>
</dbReference>
<name>A0A078A908_STYLE</name>
<dbReference type="PROSITE" id="PS50109">
    <property type="entry name" value="HIS_KIN"/>
    <property type="match status" value="1"/>
</dbReference>
<dbReference type="OrthoDB" id="60033at2759"/>
<dbReference type="SMART" id="SM00448">
    <property type="entry name" value="REC"/>
    <property type="match status" value="1"/>
</dbReference>
<keyword evidence="8" id="KW-0418">Kinase</keyword>
<dbReference type="InterPro" id="IPR003661">
    <property type="entry name" value="HisK_dim/P_dom"/>
</dbReference>
<dbReference type="InterPro" id="IPR003594">
    <property type="entry name" value="HATPase_dom"/>
</dbReference>
<dbReference type="Gene3D" id="3.30.565.10">
    <property type="entry name" value="Histidine kinase-like ATPase, C-terminal domain"/>
    <property type="match status" value="2"/>
</dbReference>
<keyword evidence="2" id="KW-0902">Two-component regulatory system</keyword>
<dbReference type="Proteomes" id="UP000039865">
    <property type="component" value="Unassembled WGS sequence"/>
</dbReference>
<dbReference type="InterPro" id="IPR011006">
    <property type="entry name" value="CheY-like_superfamily"/>
</dbReference>
<dbReference type="InterPro" id="IPR036890">
    <property type="entry name" value="HATPase_C_sf"/>
</dbReference>
<evidence type="ECO:0000256" key="3">
    <source>
        <dbReference type="PROSITE-ProRule" id="PRU00169"/>
    </source>
</evidence>
<feature type="region of interest" description="Disordered" evidence="4">
    <location>
        <begin position="1320"/>
        <end position="1354"/>
    </location>
</feature>
<feature type="domain" description="Response regulatory" evidence="7">
    <location>
        <begin position="1392"/>
        <end position="1527"/>
    </location>
</feature>
<dbReference type="SMART" id="SM00387">
    <property type="entry name" value="HATPase_c"/>
    <property type="match status" value="1"/>
</dbReference>
<evidence type="ECO:0000256" key="2">
    <source>
        <dbReference type="ARBA" id="ARBA00023012"/>
    </source>
</evidence>
<dbReference type="InterPro" id="IPR005467">
    <property type="entry name" value="His_kinase_dom"/>
</dbReference>
<dbReference type="InterPro" id="IPR004358">
    <property type="entry name" value="Sig_transdc_His_kin-like_C"/>
</dbReference>
<keyword evidence="8" id="KW-0808">Transferase</keyword>
<evidence type="ECO:0000256" key="5">
    <source>
        <dbReference type="SAM" id="Phobius"/>
    </source>
</evidence>
<dbReference type="CDD" id="cd00082">
    <property type="entry name" value="HisKA"/>
    <property type="match status" value="1"/>
</dbReference>
<evidence type="ECO:0000313" key="8">
    <source>
        <dbReference type="EMBL" id="CDW78037.1"/>
    </source>
</evidence>
<feature type="transmembrane region" description="Helical" evidence="5">
    <location>
        <begin position="101"/>
        <end position="118"/>
    </location>
</feature>
<dbReference type="Gene3D" id="3.40.50.2300">
    <property type="match status" value="2"/>
</dbReference>
<dbReference type="SUPFAM" id="SSF52172">
    <property type="entry name" value="CheY-like"/>
    <property type="match status" value="2"/>
</dbReference>
<keyword evidence="9" id="KW-1185">Reference proteome</keyword>
<dbReference type="InParanoid" id="A0A078A908"/>
<keyword evidence="5" id="KW-0472">Membrane</keyword>
<evidence type="ECO:0000259" key="7">
    <source>
        <dbReference type="PROSITE" id="PS50110"/>
    </source>
</evidence>
<dbReference type="Pfam" id="PF02518">
    <property type="entry name" value="HATPase_c"/>
    <property type="match status" value="1"/>
</dbReference>
<accession>A0A078A908</accession>
<dbReference type="SUPFAM" id="SSF47384">
    <property type="entry name" value="Homodimeric domain of signal transducing histidine kinase"/>
    <property type="match status" value="1"/>
</dbReference>
<dbReference type="GO" id="GO:0000155">
    <property type="term" value="F:phosphorelay sensor kinase activity"/>
    <property type="evidence" value="ECO:0007669"/>
    <property type="project" value="InterPro"/>
</dbReference>
<keyword evidence="5" id="KW-0812">Transmembrane</keyword>
<evidence type="ECO:0000256" key="1">
    <source>
        <dbReference type="ARBA" id="ARBA00022553"/>
    </source>
</evidence>
<dbReference type="InterPro" id="IPR001789">
    <property type="entry name" value="Sig_transdc_resp-reg_receiver"/>
</dbReference>
<reference evidence="8 9" key="1">
    <citation type="submission" date="2014-06" db="EMBL/GenBank/DDBJ databases">
        <authorList>
            <person name="Swart Estienne"/>
        </authorList>
    </citation>
    <scope>NUCLEOTIDE SEQUENCE [LARGE SCALE GENOMIC DNA]</scope>
    <source>
        <strain evidence="8 9">130c</strain>
    </source>
</reference>
<feature type="compositionally biased region" description="Basic and acidic residues" evidence="4">
    <location>
        <begin position="1118"/>
        <end position="1133"/>
    </location>
</feature>
<feature type="region of interest" description="Disordered" evidence="4">
    <location>
        <begin position="1116"/>
        <end position="1135"/>
    </location>
</feature>
<dbReference type="Pfam" id="PF00072">
    <property type="entry name" value="Response_reg"/>
    <property type="match status" value="1"/>
</dbReference>
<feature type="modified residue" description="4-aspartylphosphate" evidence="3">
    <location>
        <position position="971"/>
    </location>
</feature>
<feature type="transmembrane region" description="Helical" evidence="5">
    <location>
        <begin position="190"/>
        <end position="211"/>
    </location>
</feature>
<dbReference type="PRINTS" id="PR00344">
    <property type="entry name" value="BCTRLSENSOR"/>
</dbReference>
<dbReference type="CDD" id="cd17546">
    <property type="entry name" value="REC_hyHK_CKI1_RcsC-like"/>
    <property type="match status" value="1"/>
</dbReference>
<feature type="region of interest" description="Disordered" evidence="4">
    <location>
        <begin position="1151"/>
        <end position="1188"/>
    </location>
</feature>